<keyword evidence="3" id="KW-0050">Antiport</keyword>
<feature type="transmembrane region" description="Helical" evidence="11">
    <location>
        <begin position="276"/>
        <end position="294"/>
    </location>
</feature>
<dbReference type="Pfam" id="PF00999">
    <property type="entry name" value="Na_H_Exchanger"/>
    <property type="match status" value="1"/>
</dbReference>
<feature type="transmembrane region" description="Helical" evidence="11">
    <location>
        <begin position="374"/>
        <end position="397"/>
    </location>
</feature>
<dbReference type="PROSITE" id="PS00018">
    <property type="entry name" value="EF_HAND_1"/>
    <property type="match status" value="1"/>
</dbReference>
<dbReference type="SUPFAM" id="SSF51735">
    <property type="entry name" value="NAD(P)-binding Rossmann-fold domains"/>
    <property type="match status" value="1"/>
</dbReference>
<dbReference type="SMR" id="A0A8J9S521"/>
<keyword evidence="4" id="KW-0633">Potassium transport</keyword>
<feature type="domain" description="RCK N-terminal" evidence="13">
    <location>
        <begin position="431"/>
        <end position="565"/>
    </location>
</feature>
<evidence type="ECO:0000256" key="7">
    <source>
        <dbReference type="ARBA" id="ARBA00022958"/>
    </source>
</evidence>
<dbReference type="GO" id="GO:0016020">
    <property type="term" value="C:membrane"/>
    <property type="evidence" value="ECO:0007669"/>
    <property type="project" value="UniProtKB-SubCell"/>
</dbReference>
<evidence type="ECO:0000256" key="2">
    <source>
        <dbReference type="ARBA" id="ARBA00022448"/>
    </source>
</evidence>
<dbReference type="GO" id="GO:0006813">
    <property type="term" value="P:potassium ion transport"/>
    <property type="evidence" value="ECO:0007669"/>
    <property type="project" value="UniProtKB-KW"/>
</dbReference>
<dbReference type="SUPFAM" id="SSF47473">
    <property type="entry name" value="EF-hand"/>
    <property type="match status" value="1"/>
</dbReference>
<comment type="subcellular location">
    <subcellularLocation>
        <location evidence="1">Membrane</location>
        <topology evidence="1">Multi-pass membrane protein</topology>
    </subcellularLocation>
</comment>
<dbReference type="PROSITE" id="PS50222">
    <property type="entry name" value="EF_HAND_2"/>
    <property type="match status" value="1"/>
</dbReference>
<dbReference type="GO" id="GO:0005509">
    <property type="term" value="F:calcium ion binding"/>
    <property type="evidence" value="ECO:0007669"/>
    <property type="project" value="InterPro"/>
</dbReference>
<evidence type="ECO:0000313" key="14">
    <source>
        <dbReference type="EMBL" id="CAG9283391.1"/>
    </source>
</evidence>
<keyword evidence="9" id="KW-0406">Ion transport</keyword>
<evidence type="ECO:0000259" key="12">
    <source>
        <dbReference type="PROSITE" id="PS50222"/>
    </source>
</evidence>
<feature type="transmembrane region" description="Helical" evidence="11">
    <location>
        <begin position="126"/>
        <end position="145"/>
    </location>
</feature>
<keyword evidence="6" id="KW-0106">Calcium</keyword>
<feature type="transmembrane region" description="Helical" evidence="11">
    <location>
        <begin position="306"/>
        <end position="324"/>
    </location>
</feature>
<name>A0A8J9S521_PHATR</name>
<sequence length="703" mass="74799">MGYDLLVFLAASVVVTPLAKSLNVTPILGYLLAGAILGPNGLDLFANSKADIELGDVGILFLLFSEGLEVTQPRLKKLTNYLPLGIAQISLVTAVITGVFMSDLPEWTATVFAIDPTLLGIPPTEAVVLALIGCLSTSAFIFPVLKERSWEDEESGEAATSILLLQDLLVAPLLVLLPYLAGDTATDYLAIGFLTAKATLGFGAVLYVGSLVLQNVFRVVSTAQSSETFVALCLLVSAGMGAIAKYFGLTDTAGAFAAGVLLANTNYRAQIQADILPFKGILLGIFFMGAGSNFDVELVVREWPTIAIGCVTLLALKAFTLGAATRVPHWMEPNRLPTADAIRVSLLLAGGGEFAFVVLALAESLDIIPASLSAIVTAIVLITMGLTPLLGDLAVILSEPLLPYKEEEKLMALNGSNGAVVPEREIPHVAKEAVVICGYGEVGQNTVRVLGKQKEKAGMIKSSYLKDEVPSVVAFDVDPSLSDTALRPSRNTAVLFGNAANPEVIRSSGISQPSAIYVTYEDFGRVQSATARLRAAFATVPIFARAATRAEVSALEEAGATQVVVESDELPRSAFALLEGVWQGNLPGKIFNSPEHFRAEAAEAAGISTGEVEDLLEMYQAMDQDKTGTVCPTEIEALLERSGTWIASDDEIRQLDSWIESTLAGKDPVDALEWCRLYGRAPDFVKRAFGGDLARKRKQREEA</sequence>
<dbReference type="PROSITE" id="PS51201">
    <property type="entry name" value="RCK_N"/>
    <property type="match status" value="1"/>
</dbReference>
<dbReference type="InterPro" id="IPR018247">
    <property type="entry name" value="EF_Hand_1_Ca_BS"/>
</dbReference>
<protein>
    <recommendedName>
        <fullName evidence="15">Calmodulin</fullName>
    </recommendedName>
</protein>
<keyword evidence="10 11" id="KW-0472">Membrane</keyword>
<dbReference type="Gene3D" id="1.20.1530.20">
    <property type="match status" value="1"/>
</dbReference>
<accession>A0A8J9S521</accession>
<dbReference type="PANTHER" id="PTHR46157">
    <property type="entry name" value="K(+) EFFLUX ANTIPORTER 3, CHLOROPLASTIC"/>
    <property type="match status" value="1"/>
</dbReference>
<keyword evidence="7" id="KW-0630">Potassium</keyword>
<dbReference type="PANTHER" id="PTHR46157:SF4">
    <property type="entry name" value="K(+) EFFLUX ANTIPORTER 3, CHLOROPLASTIC"/>
    <property type="match status" value="1"/>
</dbReference>
<dbReference type="InterPro" id="IPR002048">
    <property type="entry name" value="EF_hand_dom"/>
</dbReference>
<feature type="transmembrane region" description="Helical" evidence="11">
    <location>
        <begin position="229"/>
        <end position="247"/>
    </location>
</feature>
<dbReference type="InterPro" id="IPR036291">
    <property type="entry name" value="NAD(P)-bd_dom_sf"/>
</dbReference>
<dbReference type="EMBL" id="OU594960">
    <property type="protein sequence ID" value="CAG9283391.1"/>
    <property type="molecule type" value="Genomic_DNA"/>
</dbReference>
<evidence type="ECO:0000256" key="4">
    <source>
        <dbReference type="ARBA" id="ARBA00022538"/>
    </source>
</evidence>
<evidence type="ECO:0000256" key="6">
    <source>
        <dbReference type="ARBA" id="ARBA00022837"/>
    </source>
</evidence>
<feature type="transmembrane region" description="Helical" evidence="11">
    <location>
        <begin position="188"/>
        <end position="208"/>
    </location>
</feature>
<gene>
    <name evidence="14" type="ORF">PTTT1_LOCUS22633</name>
</gene>
<feature type="domain" description="EF-hand" evidence="12">
    <location>
        <begin position="610"/>
        <end position="645"/>
    </location>
</feature>
<keyword evidence="2" id="KW-0813">Transport</keyword>
<evidence type="ECO:0000256" key="8">
    <source>
        <dbReference type="ARBA" id="ARBA00022989"/>
    </source>
</evidence>
<evidence type="ECO:0000259" key="13">
    <source>
        <dbReference type="PROSITE" id="PS51201"/>
    </source>
</evidence>
<evidence type="ECO:0000256" key="5">
    <source>
        <dbReference type="ARBA" id="ARBA00022692"/>
    </source>
</evidence>
<evidence type="ECO:0000256" key="9">
    <source>
        <dbReference type="ARBA" id="ARBA00023065"/>
    </source>
</evidence>
<dbReference type="InterPro" id="IPR038770">
    <property type="entry name" value="Na+/solute_symporter_sf"/>
</dbReference>
<feature type="transmembrane region" description="Helical" evidence="11">
    <location>
        <begin position="81"/>
        <end position="101"/>
    </location>
</feature>
<evidence type="ECO:0000256" key="1">
    <source>
        <dbReference type="ARBA" id="ARBA00004141"/>
    </source>
</evidence>
<evidence type="ECO:0000256" key="3">
    <source>
        <dbReference type="ARBA" id="ARBA00022449"/>
    </source>
</evidence>
<dbReference type="GO" id="GO:1902600">
    <property type="term" value="P:proton transmembrane transport"/>
    <property type="evidence" value="ECO:0007669"/>
    <property type="project" value="InterPro"/>
</dbReference>
<evidence type="ECO:0000256" key="10">
    <source>
        <dbReference type="ARBA" id="ARBA00023136"/>
    </source>
</evidence>
<keyword evidence="8 11" id="KW-1133">Transmembrane helix</keyword>
<feature type="transmembrane region" description="Helical" evidence="11">
    <location>
        <begin position="157"/>
        <end position="182"/>
    </location>
</feature>
<dbReference type="Proteomes" id="UP000836788">
    <property type="component" value="Chromosome 19"/>
</dbReference>
<proteinExistence type="predicted"/>
<reference evidence="14" key="1">
    <citation type="submission" date="2022-02" db="EMBL/GenBank/DDBJ databases">
        <authorList>
            <person name="Giguere J D."/>
        </authorList>
    </citation>
    <scope>NUCLEOTIDE SEQUENCE</scope>
    <source>
        <strain evidence="14">CCAP 1055/1</strain>
    </source>
</reference>
<dbReference type="InterPro" id="IPR011992">
    <property type="entry name" value="EF-hand-dom_pair"/>
</dbReference>
<evidence type="ECO:0008006" key="15">
    <source>
        <dbReference type="Google" id="ProtNLM"/>
    </source>
</evidence>
<dbReference type="InterPro" id="IPR006153">
    <property type="entry name" value="Cation/H_exchanger_TM"/>
</dbReference>
<organism evidence="14">
    <name type="scientific">Phaeodactylum tricornutum</name>
    <name type="common">Diatom</name>
    <dbReference type="NCBI Taxonomy" id="2850"/>
    <lineage>
        <taxon>Eukaryota</taxon>
        <taxon>Sar</taxon>
        <taxon>Stramenopiles</taxon>
        <taxon>Ochrophyta</taxon>
        <taxon>Bacillariophyta</taxon>
        <taxon>Bacillariophyceae</taxon>
        <taxon>Bacillariophycidae</taxon>
        <taxon>Naviculales</taxon>
        <taxon>Phaeodactylaceae</taxon>
        <taxon>Phaeodactylum</taxon>
    </lineage>
</organism>
<dbReference type="GO" id="GO:0015297">
    <property type="term" value="F:antiporter activity"/>
    <property type="evidence" value="ECO:0007669"/>
    <property type="project" value="UniProtKB-KW"/>
</dbReference>
<dbReference type="Pfam" id="PF02254">
    <property type="entry name" value="TrkA_N"/>
    <property type="match status" value="1"/>
</dbReference>
<dbReference type="Gene3D" id="3.40.50.720">
    <property type="entry name" value="NAD(P)-binding Rossmann-like Domain"/>
    <property type="match status" value="1"/>
</dbReference>
<evidence type="ECO:0000256" key="11">
    <source>
        <dbReference type="SAM" id="Phobius"/>
    </source>
</evidence>
<feature type="transmembrane region" description="Helical" evidence="11">
    <location>
        <begin position="344"/>
        <end position="362"/>
    </location>
</feature>
<dbReference type="InterPro" id="IPR003148">
    <property type="entry name" value="RCK_N"/>
</dbReference>
<keyword evidence="5 11" id="KW-0812">Transmembrane</keyword>
<dbReference type="AlphaFoldDB" id="A0A8J9S521"/>